<dbReference type="InterPro" id="IPR032739">
    <property type="entry name" value="MRNIP"/>
</dbReference>
<dbReference type="AlphaFoldDB" id="D6WJK0"/>
<evidence type="ECO:0000259" key="2">
    <source>
        <dbReference type="Pfam" id="PF15749"/>
    </source>
</evidence>
<dbReference type="FunCoup" id="D6WJK0">
    <property type="interactions" value="8"/>
</dbReference>
<reference evidence="3 4" key="1">
    <citation type="journal article" date="2008" name="Nature">
        <title>The genome of the model beetle and pest Tribolium castaneum.</title>
        <authorList>
            <consortium name="Tribolium Genome Sequencing Consortium"/>
            <person name="Richards S."/>
            <person name="Gibbs R.A."/>
            <person name="Weinstock G.M."/>
            <person name="Brown S.J."/>
            <person name="Denell R."/>
            <person name="Beeman R.W."/>
            <person name="Gibbs R."/>
            <person name="Beeman R.W."/>
            <person name="Brown S.J."/>
            <person name="Bucher G."/>
            <person name="Friedrich M."/>
            <person name="Grimmelikhuijzen C.J."/>
            <person name="Klingler M."/>
            <person name="Lorenzen M."/>
            <person name="Richards S."/>
            <person name="Roth S."/>
            <person name="Schroder R."/>
            <person name="Tautz D."/>
            <person name="Zdobnov E.M."/>
            <person name="Muzny D."/>
            <person name="Gibbs R.A."/>
            <person name="Weinstock G.M."/>
            <person name="Attaway T."/>
            <person name="Bell S."/>
            <person name="Buhay C.J."/>
            <person name="Chandrabose M.N."/>
            <person name="Chavez D."/>
            <person name="Clerk-Blankenburg K.P."/>
            <person name="Cree A."/>
            <person name="Dao M."/>
            <person name="Davis C."/>
            <person name="Chacko J."/>
            <person name="Dinh H."/>
            <person name="Dugan-Rocha S."/>
            <person name="Fowler G."/>
            <person name="Garner T.T."/>
            <person name="Garnes J."/>
            <person name="Gnirke A."/>
            <person name="Hawes A."/>
            <person name="Hernandez J."/>
            <person name="Hines S."/>
            <person name="Holder M."/>
            <person name="Hume J."/>
            <person name="Jhangiani S.N."/>
            <person name="Joshi V."/>
            <person name="Khan Z.M."/>
            <person name="Jackson L."/>
            <person name="Kovar C."/>
            <person name="Kowis A."/>
            <person name="Lee S."/>
            <person name="Lewis L.R."/>
            <person name="Margolis J."/>
            <person name="Morgan M."/>
            <person name="Nazareth L.V."/>
            <person name="Nguyen N."/>
            <person name="Okwuonu G."/>
            <person name="Parker D."/>
            <person name="Richards S."/>
            <person name="Ruiz S.J."/>
            <person name="Santibanez J."/>
            <person name="Savard J."/>
            <person name="Scherer S.E."/>
            <person name="Schneider B."/>
            <person name="Sodergren E."/>
            <person name="Tautz D."/>
            <person name="Vattahil S."/>
            <person name="Villasana D."/>
            <person name="White C.S."/>
            <person name="Wright R."/>
            <person name="Park Y."/>
            <person name="Beeman R.W."/>
            <person name="Lord J."/>
            <person name="Oppert B."/>
            <person name="Lorenzen M."/>
            <person name="Brown S."/>
            <person name="Wang L."/>
            <person name="Savard J."/>
            <person name="Tautz D."/>
            <person name="Richards S."/>
            <person name="Weinstock G."/>
            <person name="Gibbs R.A."/>
            <person name="Liu Y."/>
            <person name="Worley K."/>
            <person name="Weinstock G."/>
            <person name="Elsik C.G."/>
            <person name="Reese J.T."/>
            <person name="Elhaik E."/>
            <person name="Landan G."/>
            <person name="Graur D."/>
            <person name="Arensburger P."/>
            <person name="Atkinson P."/>
            <person name="Beeman R.W."/>
            <person name="Beidler J."/>
            <person name="Brown S.J."/>
            <person name="Demuth J.P."/>
            <person name="Drury D.W."/>
            <person name="Du Y.Z."/>
            <person name="Fujiwara H."/>
            <person name="Lorenzen M."/>
            <person name="Maselli V."/>
            <person name="Osanai M."/>
            <person name="Park Y."/>
            <person name="Robertson H.M."/>
            <person name="Tu Z."/>
            <person name="Wang J.J."/>
            <person name="Wang S."/>
            <person name="Richards S."/>
            <person name="Song H."/>
            <person name="Zhang L."/>
            <person name="Sodergren E."/>
            <person name="Werner D."/>
            <person name="Stanke M."/>
            <person name="Morgenstern B."/>
            <person name="Solovyev V."/>
            <person name="Kosarev P."/>
            <person name="Brown G."/>
            <person name="Chen H.C."/>
            <person name="Ermolaeva O."/>
            <person name="Hlavina W."/>
            <person name="Kapustin Y."/>
            <person name="Kiryutin B."/>
            <person name="Kitts P."/>
            <person name="Maglott D."/>
            <person name="Pruitt K."/>
            <person name="Sapojnikov V."/>
            <person name="Souvorov A."/>
            <person name="Mackey A.J."/>
            <person name="Waterhouse R.M."/>
            <person name="Wyder S."/>
            <person name="Zdobnov E.M."/>
            <person name="Zdobnov E.M."/>
            <person name="Wyder S."/>
            <person name="Kriventseva E.V."/>
            <person name="Kadowaki T."/>
            <person name="Bork P."/>
            <person name="Aranda M."/>
            <person name="Bao R."/>
            <person name="Beermann A."/>
            <person name="Berns N."/>
            <person name="Bolognesi R."/>
            <person name="Bonneton F."/>
            <person name="Bopp D."/>
            <person name="Brown S.J."/>
            <person name="Bucher G."/>
            <person name="Butts T."/>
            <person name="Chaumot A."/>
            <person name="Denell R.E."/>
            <person name="Ferrier D.E."/>
            <person name="Friedrich M."/>
            <person name="Gordon C.M."/>
            <person name="Jindra M."/>
            <person name="Klingler M."/>
            <person name="Lan Q."/>
            <person name="Lattorff H.M."/>
            <person name="Laudet V."/>
            <person name="von Levetsow C."/>
            <person name="Liu Z."/>
            <person name="Lutz R."/>
            <person name="Lynch J.A."/>
            <person name="da Fonseca R.N."/>
            <person name="Posnien N."/>
            <person name="Reuter R."/>
            <person name="Roth S."/>
            <person name="Savard J."/>
            <person name="Schinko J.B."/>
            <person name="Schmitt C."/>
            <person name="Schoppmeier M."/>
            <person name="Schroder R."/>
            <person name="Shippy T.D."/>
            <person name="Simonnet F."/>
            <person name="Marques-Souza H."/>
            <person name="Tautz D."/>
            <person name="Tomoyasu Y."/>
            <person name="Trauner J."/>
            <person name="Van der Zee M."/>
            <person name="Vervoort M."/>
            <person name="Wittkopp N."/>
            <person name="Wimmer E.A."/>
            <person name="Yang X."/>
            <person name="Jones A.K."/>
            <person name="Sattelle D.B."/>
            <person name="Ebert P.R."/>
            <person name="Nelson D."/>
            <person name="Scott J.G."/>
            <person name="Beeman R.W."/>
            <person name="Muthukrishnan S."/>
            <person name="Kramer K.J."/>
            <person name="Arakane Y."/>
            <person name="Beeman R.W."/>
            <person name="Zhu Q."/>
            <person name="Hogenkamp D."/>
            <person name="Dixit R."/>
            <person name="Oppert B."/>
            <person name="Jiang H."/>
            <person name="Zou Z."/>
            <person name="Marshall J."/>
            <person name="Elpidina E."/>
            <person name="Vinokurov K."/>
            <person name="Oppert C."/>
            <person name="Zou Z."/>
            <person name="Evans J."/>
            <person name="Lu Z."/>
            <person name="Zhao P."/>
            <person name="Sumathipala N."/>
            <person name="Altincicek B."/>
            <person name="Vilcinskas A."/>
            <person name="Williams M."/>
            <person name="Hultmark D."/>
            <person name="Hetru C."/>
            <person name="Jiang H."/>
            <person name="Grimmelikhuijzen C.J."/>
            <person name="Hauser F."/>
            <person name="Cazzamali G."/>
            <person name="Williamson M."/>
            <person name="Park Y."/>
            <person name="Li B."/>
            <person name="Tanaka Y."/>
            <person name="Predel R."/>
            <person name="Neupert S."/>
            <person name="Schachtner J."/>
            <person name="Verleyen P."/>
            <person name="Raible F."/>
            <person name="Bork P."/>
            <person name="Friedrich M."/>
            <person name="Walden K.K."/>
            <person name="Robertson H.M."/>
            <person name="Angeli S."/>
            <person name="Foret S."/>
            <person name="Bucher G."/>
            <person name="Schuetz S."/>
            <person name="Maleszka R."/>
            <person name="Wimmer E.A."/>
            <person name="Beeman R.W."/>
            <person name="Lorenzen M."/>
            <person name="Tomoyasu Y."/>
            <person name="Miller S.C."/>
            <person name="Grossmann D."/>
            <person name="Bucher G."/>
        </authorList>
    </citation>
    <scope>NUCLEOTIDE SEQUENCE [LARGE SCALE GENOMIC DNA]</scope>
    <source>
        <strain evidence="3 4">Georgia GA2</strain>
    </source>
</reference>
<name>D6WJK0_TRICA</name>
<gene>
    <name evidence="3" type="primary">AUGUSTUS-3.0.2_13763</name>
    <name evidence="3" type="ORF">TcasGA2_TC013763</name>
</gene>
<feature type="region of interest" description="Disordered" evidence="1">
    <location>
        <begin position="129"/>
        <end position="150"/>
    </location>
</feature>
<dbReference type="Pfam" id="PF15749">
    <property type="entry name" value="MRNIP"/>
    <property type="match status" value="1"/>
</dbReference>
<dbReference type="PANTHER" id="PTHR15863:SF2">
    <property type="entry name" value="MRN COMPLEX-INTERACTING PROTEIN"/>
    <property type="match status" value="1"/>
</dbReference>
<evidence type="ECO:0000313" key="3">
    <source>
        <dbReference type="EMBL" id="EFA03665.2"/>
    </source>
</evidence>
<protein>
    <recommendedName>
        <fullName evidence="2">MRN complex-interacting protein N-terminal domain-containing protein</fullName>
    </recommendedName>
</protein>
<evidence type="ECO:0000313" key="4">
    <source>
        <dbReference type="Proteomes" id="UP000007266"/>
    </source>
</evidence>
<dbReference type="KEGG" id="tca:103312939"/>
<accession>D6WJK0</accession>
<reference evidence="3 4" key="2">
    <citation type="journal article" date="2010" name="Nucleic Acids Res.">
        <title>BeetleBase in 2010: revisions to provide comprehensive genomic information for Tribolium castaneum.</title>
        <authorList>
            <person name="Kim H.S."/>
            <person name="Murphy T."/>
            <person name="Xia J."/>
            <person name="Caragea D."/>
            <person name="Park Y."/>
            <person name="Beeman R.W."/>
            <person name="Lorenzen M.D."/>
            <person name="Butcher S."/>
            <person name="Manak J.R."/>
            <person name="Brown S.J."/>
        </authorList>
    </citation>
    <scope>GENOME REANNOTATION</scope>
    <source>
        <strain evidence="3 4">Georgia GA2</strain>
    </source>
</reference>
<dbReference type="EMBL" id="KQ971342">
    <property type="protein sequence ID" value="EFA03665.2"/>
    <property type="molecule type" value="Genomic_DNA"/>
</dbReference>
<dbReference type="PANTHER" id="PTHR15863">
    <property type="entry name" value="MRN COMPLEX-INTERACTING PROTEIN"/>
    <property type="match status" value="1"/>
</dbReference>
<sequence>MPQEYHVLQCFSCETFQVDIVKKLPKWACKMCGEKQSVKKVYAKASAKECRLIVQSLNAQRLVQPKFERAGSPLGESADDSALCSEKTNKWAEFVTGNLLESCEQSKFDSQQSQPAFKQVIDNEKTRKWPESGASIFEDESEDIDSMFEL</sequence>
<dbReference type="STRING" id="7070.D6WJK0"/>
<feature type="domain" description="MRN complex-interacting protein N-terminal" evidence="2">
    <location>
        <begin position="7"/>
        <end position="87"/>
    </location>
</feature>
<dbReference type="OrthoDB" id="5960226at2759"/>
<dbReference type="InterPro" id="IPR049472">
    <property type="entry name" value="MRNIP_N"/>
</dbReference>
<dbReference type="HOGENOM" id="CLU_1973343_0_0_1"/>
<evidence type="ECO:0000256" key="1">
    <source>
        <dbReference type="SAM" id="MobiDB-lite"/>
    </source>
</evidence>
<dbReference type="InParanoid" id="D6WJK0"/>
<organism evidence="3 4">
    <name type="scientific">Tribolium castaneum</name>
    <name type="common">Red flour beetle</name>
    <dbReference type="NCBI Taxonomy" id="7070"/>
    <lineage>
        <taxon>Eukaryota</taxon>
        <taxon>Metazoa</taxon>
        <taxon>Ecdysozoa</taxon>
        <taxon>Arthropoda</taxon>
        <taxon>Hexapoda</taxon>
        <taxon>Insecta</taxon>
        <taxon>Pterygota</taxon>
        <taxon>Neoptera</taxon>
        <taxon>Endopterygota</taxon>
        <taxon>Coleoptera</taxon>
        <taxon>Polyphaga</taxon>
        <taxon>Cucujiformia</taxon>
        <taxon>Tenebrionidae</taxon>
        <taxon>Tenebrionidae incertae sedis</taxon>
        <taxon>Tribolium</taxon>
    </lineage>
</organism>
<proteinExistence type="predicted"/>
<feature type="compositionally biased region" description="Acidic residues" evidence="1">
    <location>
        <begin position="137"/>
        <end position="150"/>
    </location>
</feature>
<dbReference type="Proteomes" id="UP000007266">
    <property type="component" value="Linkage group 5"/>
</dbReference>
<keyword evidence="4" id="KW-1185">Reference proteome</keyword>